<feature type="non-terminal residue" evidence="2">
    <location>
        <position position="103"/>
    </location>
</feature>
<feature type="non-terminal residue" evidence="2">
    <location>
        <position position="1"/>
    </location>
</feature>
<proteinExistence type="predicted"/>
<name>A0A0B7C205_9EUPU</name>
<accession>A0A0B7C205</accession>
<protein>
    <submittedName>
        <fullName evidence="2">Uncharacterized protein</fullName>
    </submittedName>
</protein>
<feature type="region of interest" description="Disordered" evidence="1">
    <location>
        <begin position="24"/>
        <end position="47"/>
    </location>
</feature>
<evidence type="ECO:0000256" key="1">
    <source>
        <dbReference type="SAM" id="MobiDB-lite"/>
    </source>
</evidence>
<gene>
    <name evidence="2" type="primary">ORF220825</name>
</gene>
<evidence type="ECO:0000313" key="2">
    <source>
        <dbReference type="EMBL" id="CEK99253.1"/>
    </source>
</evidence>
<sequence>RGMDKDSSAKQQLFDAVNISHQTCAQSSPDSGRIVHHSPATTQKLPLSSSVDIGSKRELLAWDVQTMNKVVEMQQEMHTLLKELLTKVATIQRSQAELGSIAQ</sequence>
<dbReference type="EMBL" id="HACG01052382">
    <property type="protein sequence ID" value="CEK99253.1"/>
    <property type="molecule type" value="Transcribed_RNA"/>
</dbReference>
<organism evidence="2">
    <name type="scientific">Arion vulgaris</name>
    <dbReference type="NCBI Taxonomy" id="1028688"/>
    <lineage>
        <taxon>Eukaryota</taxon>
        <taxon>Metazoa</taxon>
        <taxon>Spiralia</taxon>
        <taxon>Lophotrochozoa</taxon>
        <taxon>Mollusca</taxon>
        <taxon>Gastropoda</taxon>
        <taxon>Heterobranchia</taxon>
        <taxon>Euthyneura</taxon>
        <taxon>Panpulmonata</taxon>
        <taxon>Eupulmonata</taxon>
        <taxon>Stylommatophora</taxon>
        <taxon>Helicina</taxon>
        <taxon>Arionoidea</taxon>
        <taxon>Arionidae</taxon>
        <taxon>Arion</taxon>
    </lineage>
</organism>
<dbReference type="AlphaFoldDB" id="A0A0B7C205"/>
<reference evidence="2" key="1">
    <citation type="submission" date="2014-12" db="EMBL/GenBank/DDBJ databases">
        <title>Insight into the proteome of Arion vulgaris.</title>
        <authorList>
            <person name="Aradska J."/>
            <person name="Bulat T."/>
            <person name="Smidak R."/>
            <person name="Sarate P."/>
            <person name="Gangsoo J."/>
            <person name="Sialana F."/>
            <person name="Bilban M."/>
            <person name="Lubec G."/>
        </authorList>
    </citation>
    <scope>NUCLEOTIDE SEQUENCE</scope>
    <source>
        <tissue evidence="2">Skin</tissue>
    </source>
</reference>